<gene>
    <name evidence="2" type="ORF">GCM10010383_63240</name>
</gene>
<dbReference type="Proteomes" id="UP000617743">
    <property type="component" value="Unassembled WGS sequence"/>
</dbReference>
<evidence type="ECO:0000313" key="2">
    <source>
        <dbReference type="EMBL" id="GGX24245.1"/>
    </source>
</evidence>
<evidence type="ECO:0000313" key="3">
    <source>
        <dbReference type="Proteomes" id="UP000617743"/>
    </source>
</evidence>
<keyword evidence="3" id="KW-1185">Reference proteome</keyword>
<name>A0ABQ2XMY3_9ACTN</name>
<protein>
    <submittedName>
        <fullName evidence="2">Uncharacterized protein</fullName>
    </submittedName>
</protein>
<accession>A0ABQ2XMY3</accession>
<evidence type="ECO:0000256" key="1">
    <source>
        <dbReference type="SAM" id="MobiDB-lite"/>
    </source>
</evidence>
<proteinExistence type="predicted"/>
<feature type="region of interest" description="Disordered" evidence="1">
    <location>
        <begin position="30"/>
        <end position="73"/>
    </location>
</feature>
<comment type="caution">
    <text evidence="2">The sequence shown here is derived from an EMBL/GenBank/DDBJ whole genome shotgun (WGS) entry which is preliminary data.</text>
</comment>
<organism evidence="2 3">
    <name type="scientific">Streptomyces lomondensis</name>
    <dbReference type="NCBI Taxonomy" id="68229"/>
    <lineage>
        <taxon>Bacteria</taxon>
        <taxon>Bacillati</taxon>
        <taxon>Actinomycetota</taxon>
        <taxon>Actinomycetes</taxon>
        <taxon>Kitasatosporales</taxon>
        <taxon>Streptomycetaceae</taxon>
        <taxon>Streptomyces</taxon>
    </lineage>
</organism>
<reference evidence="3" key="1">
    <citation type="journal article" date="2019" name="Int. J. Syst. Evol. Microbiol.">
        <title>The Global Catalogue of Microorganisms (GCM) 10K type strain sequencing project: providing services to taxonomists for standard genome sequencing and annotation.</title>
        <authorList>
            <consortium name="The Broad Institute Genomics Platform"/>
            <consortium name="The Broad Institute Genome Sequencing Center for Infectious Disease"/>
            <person name="Wu L."/>
            <person name="Ma J."/>
        </authorList>
    </citation>
    <scope>NUCLEOTIDE SEQUENCE [LARGE SCALE GENOMIC DNA]</scope>
    <source>
        <strain evidence="3">JCM 4866</strain>
    </source>
</reference>
<sequence>MAQARELEGGACVPQGELLLDALEVREESPSRMRDLGATKLAGARSPRRKRQGNQARGGILPSLGSAPVRAFA</sequence>
<dbReference type="EMBL" id="BMWC01000011">
    <property type="protein sequence ID" value="GGX24245.1"/>
    <property type="molecule type" value="Genomic_DNA"/>
</dbReference>